<sequence length="435" mass="50997">MAYCLVFVNTNNGHPLLVRSTNILERNEHSPEMILNLLERPSDNQIPLALIGILTSSYTFSTKFGIQLRSCHTDDCTIHFYEYNDHLLMCLLEPTEYDIPNECTQYKLVLLRTLFNMIIGYEYIDKISQTNPQKLENDLNLVKYYVDAILNDERTFSFGDITQCADTLCGFDRNIIYSCLKQISDHLKCEHVCITLSNRIIVSSTGWSRLTQAEQYVLTLLIALNDYSNDILPTVRDMPVYLDSIDRSHNYRLLSIRLLGQIYVSILCSTTPKMSEFESVVDRYCHLQTEHIQNLNSLLYPRSFHDNIVFDHNIQALLYINRQTHFCVSTLEPIKSNISLSKTIKKHRYGLLKQFYMEIVRMNTEQLLLFDNIKNEVKMNEMYMINDEDDQIEHKCYFLREQDYFELYVLFDVNIPTIAMRGIAKKTLLILRKNL</sequence>
<reference evidence="4" key="1">
    <citation type="submission" date="2021-02" db="EMBL/GenBank/DDBJ databases">
        <authorList>
            <person name="Nowell W R."/>
        </authorList>
    </citation>
    <scope>NUCLEOTIDE SEQUENCE</scope>
</reference>
<evidence type="ECO:0000313" key="5">
    <source>
        <dbReference type="EMBL" id="CAF0827590.1"/>
    </source>
</evidence>
<dbReference type="EMBL" id="CAJNOT010000056">
    <property type="protein sequence ID" value="CAF0808268.1"/>
    <property type="molecule type" value="Genomic_DNA"/>
</dbReference>
<dbReference type="PANTHER" id="PTHR13559:SF1">
    <property type="entry name" value="PROTEIN FUZZY HOMOLOG"/>
    <property type="match status" value="1"/>
</dbReference>
<dbReference type="Proteomes" id="UP000663854">
    <property type="component" value="Unassembled WGS sequence"/>
</dbReference>
<dbReference type="Pfam" id="PF19038">
    <property type="entry name" value="Fuz_longin_3"/>
    <property type="match status" value="1"/>
</dbReference>
<feature type="domain" description="FUZ/MON1/HPS1 third Longin" evidence="1">
    <location>
        <begin position="314"/>
        <end position="433"/>
    </location>
</feature>
<dbReference type="Proteomes" id="UP000663882">
    <property type="component" value="Unassembled WGS sequence"/>
</dbReference>
<evidence type="ECO:0000313" key="7">
    <source>
        <dbReference type="EMBL" id="CAF3598310.1"/>
    </source>
</evidence>
<dbReference type="EMBL" id="CAJNOH010000069">
    <property type="protein sequence ID" value="CAF0835369.1"/>
    <property type="molecule type" value="Genomic_DNA"/>
</dbReference>
<evidence type="ECO:0000313" key="2">
    <source>
        <dbReference type="EMBL" id="CAF0801369.1"/>
    </source>
</evidence>
<name>A0A813UPG6_9BILA</name>
<dbReference type="InterPro" id="IPR026069">
    <property type="entry name" value="Fuzzy"/>
</dbReference>
<dbReference type="AlphaFoldDB" id="A0A813UPG6"/>
<dbReference type="Proteomes" id="UP000663870">
    <property type="component" value="Unassembled WGS sequence"/>
</dbReference>
<dbReference type="EMBL" id="CAJNOO010000098">
    <property type="protein sequence ID" value="CAF0801369.1"/>
    <property type="molecule type" value="Genomic_DNA"/>
</dbReference>
<gene>
    <name evidence="8" type="ORF">FNK824_LOCUS9372</name>
    <name evidence="7" type="ORF">JBS370_LOCUS3654</name>
    <name evidence="4" type="ORF">JXQ802_LOCUS5460</name>
    <name evidence="5" type="ORF">JXQ802_LOCUS5523</name>
    <name evidence="9" type="ORF">OTI717_LOCUS24352</name>
    <name evidence="6" type="ORF">PYM288_LOCUS6294</name>
    <name evidence="2" type="ORF">RFH988_LOCUS3939</name>
    <name evidence="3" type="ORF">ZHD862_LOCUS2780</name>
</gene>
<dbReference type="Proteomes" id="UP000663874">
    <property type="component" value="Unassembled WGS sequence"/>
</dbReference>
<dbReference type="EMBL" id="CAJOBE010000981">
    <property type="protein sequence ID" value="CAF3704217.1"/>
    <property type="molecule type" value="Genomic_DNA"/>
</dbReference>
<organism evidence="4 10">
    <name type="scientific">Rotaria sordida</name>
    <dbReference type="NCBI Taxonomy" id="392033"/>
    <lineage>
        <taxon>Eukaryota</taxon>
        <taxon>Metazoa</taxon>
        <taxon>Spiralia</taxon>
        <taxon>Gnathifera</taxon>
        <taxon>Rotifera</taxon>
        <taxon>Eurotatoria</taxon>
        <taxon>Bdelloidea</taxon>
        <taxon>Philodinida</taxon>
        <taxon>Philodinidae</taxon>
        <taxon>Rotaria</taxon>
    </lineage>
</organism>
<dbReference type="GO" id="GO:0016192">
    <property type="term" value="P:vesicle-mediated transport"/>
    <property type="evidence" value="ECO:0007669"/>
    <property type="project" value="InterPro"/>
</dbReference>
<evidence type="ECO:0000259" key="1">
    <source>
        <dbReference type="Pfam" id="PF19038"/>
    </source>
</evidence>
<proteinExistence type="predicted"/>
<dbReference type="EMBL" id="CAJOBD010000158">
    <property type="protein sequence ID" value="CAF3598310.1"/>
    <property type="molecule type" value="Genomic_DNA"/>
</dbReference>
<evidence type="ECO:0000313" key="10">
    <source>
        <dbReference type="Proteomes" id="UP000663870"/>
    </source>
</evidence>
<keyword evidence="10" id="KW-1185">Reference proteome</keyword>
<evidence type="ECO:0000313" key="4">
    <source>
        <dbReference type="EMBL" id="CAF0826288.1"/>
    </source>
</evidence>
<protein>
    <recommendedName>
        <fullName evidence="1">FUZ/MON1/HPS1 third Longin domain-containing protein</fullName>
    </recommendedName>
</protein>
<evidence type="ECO:0000313" key="6">
    <source>
        <dbReference type="EMBL" id="CAF0835369.1"/>
    </source>
</evidence>
<dbReference type="OrthoDB" id="74835at2759"/>
<dbReference type="EMBL" id="CAJNOL010000082">
    <property type="protein sequence ID" value="CAF0827590.1"/>
    <property type="molecule type" value="Genomic_DNA"/>
</dbReference>
<dbReference type="GO" id="GO:1905515">
    <property type="term" value="P:non-motile cilium assembly"/>
    <property type="evidence" value="ECO:0007669"/>
    <property type="project" value="TreeGrafter"/>
</dbReference>
<dbReference type="InterPro" id="IPR043970">
    <property type="entry name" value="FUZ/MON1/HPS1_longin_3"/>
</dbReference>
<dbReference type="EMBL" id="CAJNOL010000081">
    <property type="protein sequence ID" value="CAF0826288.1"/>
    <property type="molecule type" value="Genomic_DNA"/>
</dbReference>
<dbReference type="PANTHER" id="PTHR13559">
    <property type="entry name" value="INTRACELLULAR TRAFFIC PROTEIN-RELATED"/>
    <property type="match status" value="1"/>
</dbReference>
<evidence type="ECO:0000313" key="9">
    <source>
        <dbReference type="EMBL" id="CAF3912091.1"/>
    </source>
</evidence>
<dbReference type="Proteomes" id="UP000663864">
    <property type="component" value="Unassembled WGS sequence"/>
</dbReference>
<evidence type="ECO:0000313" key="3">
    <source>
        <dbReference type="EMBL" id="CAF0808268.1"/>
    </source>
</evidence>
<accession>A0A813UPG6</accession>
<comment type="caution">
    <text evidence="4">The sequence shown here is derived from an EMBL/GenBank/DDBJ whole genome shotgun (WGS) entry which is preliminary data.</text>
</comment>
<dbReference type="EMBL" id="CAJOAX010004582">
    <property type="protein sequence ID" value="CAF3912091.1"/>
    <property type="molecule type" value="Genomic_DNA"/>
</dbReference>
<evidence type="ECO:0000313" key="8">
    <source>
        <dbReference type="EMBL" id="CAF3704217.1"/>
    </source>
</evidence>
<dbReference type="Proteomes" id="UP000663836">
    <property type="component" value="Unassembled WGS sequence"/>
</dbReference>
<dbReference type="Proteomes" id="UP000663823">
    <property type="component" value="Unassembled WGS sequence"/>
</dbReference>